<dbReference type="Pfam" id="PF01145">
    <property type="entry name" value="Band_7"/>
    <property type="match status" value="1"/>
</dbReference>
<dbReference type="InterPro" id="IPR001107">
    <property type="entry name" value="Band_7"/>
</dbReference>
<gene>
    <name evidence="3" type="ORF">KL771_25390</name>
</gene>
<evidence type="ECO:0000256" key="1">
    <source>
        <dbReference type="SAM" id="Phobius"/>
    </source>
</evidence>
<reference evidence="3 4" key="1">
    <citation type="submission" date="2021-06" db="EMBL/GenBank/DDBJ databases">
        <authorList>
            <person name="Grouzdev D.S."/>
            <person name="Koziaeva V."/>
        </authorList>
    </citation>
    <scope>NUCLEOTIDE SEQUENCE [LARGE SCALE GENOMIC DNA]</scope>
    <source>
        <strain evidence="3 4">22</strain>
    </source>
</reference>
<feature type="domain" description="Band 7" evidence="2">
    <location>
        <begin position="286"/>
        <end position="483"/>
    </location>
</feature>
<keyword evidence="4" id="KW-1185">Reference proteome</keyword>
<organism evidence="3 4">
    <name type="scientific">Prosthecodimorpha staleyi</name>
    <dbReference type="NCBI Taxonomy" id="2840188"/>
    <lineage>
        <taxon>Bacteria</taxon>
        <taxon>Pseudomonadati</taxon>
        <taxon>Pseudomonadota</taxon>
        <taxon>Alphaproteobacteria</taxon>
        <taxon>Hyphomicrobiales</taxon>
        <taxon>Ancalomicrobiaceae</taxon>
        <taxon>Prosthecodimorpha</taxon>
    </lineage>
</organism>
<evidence type="ECO:0000313" key="4">
    <source>
        <dbReference type="Proteomes" id="UP000766595"/>
    </source>
</evidence>
<keyword evidence="1" id="KW-0472">Membrane</keyword>
<keyword evidence="1" id="KW-0812">Transmembrane</keyword>
<dbReference type="Proteomes" id="UP000766595">
    <property type="component" value="Unassembled WGS sequence"/>
</dbReference>
<protein>
    <recommendedName>
        <fullName evidence="2">Band 7 domain-containing protein</fullName>
    </recommendedName>
</protein>
<keyword evidence="1" id="KW-1133">Transmembrane helix</keyword>
<dbReference type="RefSeq" id="WP_261971317.1">
    <property type="nucleotide sequence ID" value="NZ_JAHHZF010000015.1"/>
</dbReference>
<comment type="caution">
    <text evidence="3">The sequence shown here is derived from an EMBL/GenBank/DDBJ whole genome shotgun (WGS) entry which is preliminary data.</text>
</comment>
<name>A0A947GGU0_9HYPH</name>
<dbReference type="AlphaFoldDB" id="A0A947GGU0"/>
<dbReference type="EMBL" id="JAHHZF010000015">
    <property type="protein sequence ID" value="MBT9292820.1"/>
    <property type="molecule type" value="Genomic_DNA"/>
</dbReference>
<sequence length="616" mass="66226">MMWIFSGSVAIAIGLYLFFRHGSASDTGRAAAGPQNPVLALMAGLGRGVIGLGFIALGLLMLANTSFVYVAADQVGHLKRVYAFQELPPGHVVALPGQKGPQATVLGPGFHVIPFVRVLYQIEELPLVDVPEGYYGQVTAVDGAPMPAGMFMAPTIPDDRLAEMLDAESFLRKGGYRGPQETVLKPGSYRLNRYLFDVKVDKDTPATLIPAGHVGVVKSNVATPGVVCREERVTAAPVVGGQATPAVVQVPSSESLSVPLVPRGCVGIWKEPLLPGAFYMNKRAYEVTLVDTRVQTWEFKGGYLKRAVDLSVDQQGNIRQNERSSNEPVPQSAADRAVFVKIEGWDIPIELRVLVQVDPQDAPIVVGSVGGLREIEDRILVPAIRSVVRTVSGSAIRVPVRNADGSLAQPARFEVRSTRVLDLIENREAIEQTIASIIRVEGRKAGVDIREIRLGEPSIPPEILIPRLRQQLADQLSQSYVRETAAQTKRIETEQARATANEQPRLVESQIAVQVAGQREQEREALGRAERKFLEELAKGQMAQAGVLGQDRVAMLQALEKVLLTLERKPEIVGLISRLVPQTVVTSDGSGLSGAAAILGGALSGAQRGGAPAAKP</sequence>
<accession>A0A947GGU0</accession>
<evidence type="ECO:0000313" key="3">
    <source>
        <dbReference type="EMBL" id="MBT9292820.1"/>
    </source>
</evidence>
<feature type="transmembrane region" description="Helical" evidence="1">
    <location>
        <begin position="48"/>
        <end position="72"/>
    </location>
</feature>
<evidence type="ECO:0000259" key="2">
    <source>
        <dbReference type="Pfam" id="PF01145"/>
    </source>
</evidence>
<proteinExistence type="predicted"/>